<dbReference type="AlphaFoldDB" id="A0A2G7T3A3"/>
<dbReference type="Pfam" id="PF09345">
    <property type="entry name" value="SiaC"/>
    <property type="match status" value="1"/>
</dbReference>
<name>A0A2G7T3A3_9FLAO</name>
<feature type="domain" description="SiaC family regulatory phosphoprotein" evidence="1">
    <location>
        <begin position="7"/>
        <end position="124"/>
    </location>
</feature>
<proteinExistence type="predicted"/>
<organism evidence="2">
    <name type="scientific">Chryseobacterium sp. B5</name>
    <dbReference type="NCBI Taxonomy" id="2050562"/>
    <lineage>
        <taxon>Bacteria</taxon>
        <taxon>Pseudomonadati</taxon>
        <taxon>Bacteroidota</taxon>
        <taxon>Flavobacteriia</taxon>
        <taxon>Flavobacteriales</taxon>
        <taxon>Weeksellaceae</taxon>
        <taxon>Chryseobacterium group</taxon>
        <taxon>Chryseobacterium</taxon>
    </lineage>
</organism>
<sequence>MQALKSERTSVTPEVVFSPAEQLLRIEGECYPENPLPFFNPLLAMLGQYFEASQPARFVAEVKLQYINSASTMGLRSLFELLDHAGSKGTDIRVLWAFDEEDDAIEELGADLVEDFANLVLERQPYSN</sequence>
<reference evidence="2" key="1">
    <citation type="submission" date="2017-10" db="EMBL/GenBank/DDBJ databases">
        <title>Chryseobacterium sp. B5 is a hydrocarbonoclastic and plant growth promoting bacterium.</title>
        <authorList>
            <person name="Thijs S."/>
            <person name="Gkorezis P."/>
            <person name="Van Hamme J."/>
        </authorList>
    </citation>
    <scope>NUCLEOTIDE SEQUENCE</scope>
    <source>
        <strain evidence="2">B5</strain>
    </source>
</reference>
<dbReference type="EMBL" id="PEKC01000106">
    <property type="protein sequence ID" value="PII34402.1"/>
    <property type="molecule type" value="Genomic_DNA"/>
</dbReference>
<evidence type="ECO:0000259" key="1">
    <source>
        <dbReference type="Pfam" id="PF09345"/>
    </source>
</evidence>
<protein>
    <submittedName>
        <fullName evidence="2">DUF1987 domain-containing protein</fullName>
    </submittedName>
</protein>
<evidence type="ECO:0000313" key="2">
    <source>
        <dbReference type="EMBL" id="PII34402.1"/>
    </source>
</evidence>
<gene>
    <name evidence="2" type="ORF">CTI11_21140</name>
</gene>
<comment type="caution">
    <text evidence="2">The sequence shown here is derived from an EMBL/GenBank/DDBJ whole genome shotgun (WGS) entry which is preliminary data.</text>
</comment>
<dbReference type="InterPro" id="IPR018530">
    <property type="entry name" value="SiaC"/>
</dbReference>
<accession>A0A2G7T3A3</accession>